<dbReference type="OrthoDB" id="3771718at2759"/>
<reference evidence="5 6" key="1">
    <citation type="submission" date="2020-01" db="EMBL/GenBank/DDBJ databases">
        <authorList>
            <consortium name="DOE Joint Genome Institute"/>
            <person name="Haridas S."/>
            <person name="Albert R."/>
            <person name="Binder M."/>
            <person name="Bloem J."/>
            <person name="Labutti K."/>
            <person name="Salamov A."/>
            <person name="Andreopoulos B."/>
            <person name="Baker S.E."/>
            <person name="Barry K."/>
            <person name="Bills G."/>
            <person name="Bluhm B.H."/>
            <person name="Cannon C."/>
            <person name="Castanera R."/>
            <person name="Culley D.E."/>
            <person name="Daum C."/>
            <person name="Ezra D."/>
            <person name="Gonzalez J.B."/>
            <person name="Henrissat B."/>
            <person name="Kuo A."/>
            <person name="Liang C."/>
            <person name="Lipzen A."/>
            <person name="Lutzoni F."/>
            <person name="Magnuson J."/>
            <person name="Mondo S."/>
            <person name="Nolan M."/>
            <person name="Ohm R."/>
            <person name="Pangilinan J."/>
            <person name="Park H.-J.H."/>
            <person name="Ramirez L."/>
            <person name="Alfaro M."/>
            <person name="Sun H."/>
            <person name="Tritt A."/>
            <person name="Yoshinaga Y."/>
            <person name="Zwiers L.-H.L."/>
            <person name="Turgeon B.G."/>
            <person name="Goodwin S.B."/>
            <person name="Spatafora J.W."/>
            <person name="Crous P.W."/>
            <person name="Grigoriev I.V."/>
        </authorList>
    </citation>
    <scope>NUCLEOTIDE SEQUENCE [LARGE SCALE GENOMIC DNA]</scope>
    <source>
        <strain evidence="5 6">CBS 611.86</strain>
    </source>
</reference>
<evidence type="ECO:0000313" key="5">
    <source>
        <dbReference type="EMBL" id="KAF2871603.1"/>
    </source>
</evidence>
<evidence type="ECO:0000259" key="4">
    <source>
        <dbReference type="Pfam" id="PF00082"/>
    </source>
</evidence>
<dbReference type="Pfam" id="PF00082">
    <property type="entry name" value="Peptidase_S8"/>
    <property type="match status" value="1"/>
</dbReference>
<proteinExistence type="predicted"/>
<keyword evidence="6" id="KW-1185">Reference proteome</keyword>
<dbReference type="GO" id="GO:0006508">
    <property type="term" value="P:proteolysis"/>
    <property type="evidence" value="ECO:0007669"/>
    <property type="project" value="UniProtKB-KW"/>
</dbReference>
<dbReference type="Pfam" id="PF18647">
    <property type="entry name" value="Fungal_lectin_2"/>
    <property type="match status" value="1"/>
</dbReference>
<dbReference type="EMBL" id="JAADJZ010000011">
    <property type="protein sequence ID" value="KAF2871603.1"/>
    <property type="molecule type" value="Genomic_DNA"/>
</dbReference>
<dbReference type="InterPro" id="IPR023828">
    <property type="entry name" value="Peptidase_S8_Ser-AS"/>
</dbReference>
<keyword evidence="3" id="KW-0720">Serine protease</keyword>
<keyword evidence="1" id="KW-0645">Protease</keyword>
<protein>
    <recommendedName>
        <fullName evidence="4">Peptidase S8/S53 domain-containing protein</fullName>
    </recommendedName>
</protein>
<evidence type="ECO:0000256" key="1">
    <source>
        <dbReference type="ARBA" id="ARBA00022670"/>
    </source>
</evidence>
<sequence length="430" mass="46908">MSVPYEWQYQLGGRETREYTNRLIELGIPIVVAAGNQARNPARQQVDAWPEAWGSINFPLIVVGGATQEGVRWDASQVGEHTVNTHAAAERVPCLQKDGQTKPDDGTSYSAPAVAGVIANYMAYNTPPWQGGLQGRARVEEIRRFIKEDPQGGWKRPDKNGRPGVRIVWNGATANNQKEAGPDPEIPPPNLTPVKCNGLGNNDDYKYVTRNTISALIDNTYCPLWAGATEASAVGTGMYLAGTPETVEISVFGDEDDAKIPTVEDCKKYLHEILDGCDQDNNPMNWKGGGELEVDEITYRIQPQGARPPAPGKPTAWCALKGDGVLRMWGTGMLNSGFGIELRTKLGSVQGLDTADWEEKWEYELLDGHEWAVEIPIDVNGLSKPVAEVAEGFLKDVANFEGFDVKCEGGEAVETFNPAEQPPCSGFFCI</sequence>
<dbReference type="InterPro" id="IPR036852">
    <property type="entry name" value="Peptidase_S8/S53_dom_sf"/>
</dbReference>
<accession>A0A7C8MBX4</accession>
<dbReference type="InterPro" id="IPR000209">
    <property type="entry name" value="Peptidase_S8/S53_dom"/>
</dbReference>
<comment type="caution">
    <text evidence="5">The sequence shown here is derived from an EMBL/GenBank/DDBJ whole genome shotgun (WGS) entry which is preliminary data.</text>
</comment>
<evidence type="ECO:0000256" key="2">
    <source>
        <dbReference type="ARBA" id="ARBA00022801"/>
    </source>
</evidence>
<feature type="domain" description="Peptidase S8/S53" evidence="4">
    <location>
        <begin position="23"/>
        <end position="125"/>
    </location>
</feature>
<gene>
    <name evidence="5" type="ORF">BDV95DRAFT_594687</name>
</gene>
<evidence type="ECO:0000313" key="6">
    <source>
        <dbReference type="Proteomes" id="UP000481861"/>
    </source>
</evidence>
<dbReference type="Proteomes" id="UP000481861">
    <property type="component" value="Unassembled WGS sequence"/>
</dbReference>
<organism evidence="5 6">
    <name type="scientific">Massariosphaeria phaeospora</name>
    <dbReference type="NCBI Taxonomy" id="100035"/>
    <lineage>
        <taxon>Eukaryota</taxon>
        <taxon>Fungi</taxon>
        <taxon>Dikarya</taxon>
        <taxon>Ascomycota</taxon>
        <taxon>Pezizomycotina</taxon>
        <taxon>Dothideomycetes</taxon>
        <taxon>Pleosporomycetidae</taxon>
        <taxon>Pleosporales</taxon>
        <taxon>Pleosporales incertae sedis</taxon>
        <taxon>Massariosphaeria</taxon>
    </lineage>
</organism>
<dbReference type="AlphaFoldDB" id="A0A7C8MBX4"/>
<dbReference type="SUPFAM" id="SSF52743">
    <property type="entry name" value="Subtilisin-like"/>
    <property type="match status" value="1"/>
</dbReference>
<evidence type="ECO:0000256" key="3">
    <source>
        <dbReference type="ARBA" id="ARBA00022825"/>
    </source>
</evidence>
<dbReference type="PROSITE" id="PS00138">
    <property type="entry name" value="SUBTILASE_SER"/>
    <property type="match status" value="1"/>
</dbReference>
<name>A0A7C8MBX4_9PLEO</name>
<keyword evidence="2" id="KW-0378">Hydrolase</keyword>
<dbReference type="Gene3D" id="3.40.50.200">
    <property type="entry name" value="Peptidase S8/S53 domain"/>
    <property type="match status" value="1"/>
</dbReference>
<dbReference type="GO" id="GO:0004252">
    <property type="term" value="F:serine-type endopeptidase activity"/>
    <property type="evidence" value="ECO:0007669"/>
    <property type="project" value="InterPro"/>
</dbReference>